<dbReference type="EMBL" id="CP119312">
    <property type="protein sequence ID" value="WEK05292.1"/>
    <property type="molecule type" value="Genomic_DNA"/>
</dbReference>
<name>A0AAJ5VVS2_9HYPH</name>
<feature type="domain" description="Amidase" evidence="1">
    <location>
        <begin position="25"/>
        <end position="417"/>
    </location>
</feature>
<dbReference type="InterPro" id="IPR023631">
    <property type="entry name" value="Amidase_dom"/>
</dbReference>
<gene>
    <name evidence="2" type="ORF">P0Y65_03255</name>
</gene>
<dbReference type="PANTHER" id="PTHR11895">
    <property type="entry name" value="TRANSAMIDASE"/>
    <property type="match status" value="1"/>
</dbReference>
<dbReference type="AlphaFoldDB" id="A0AAJ5VVS2"/>
<dbReference type="InterPro" id="IPR000120">
    <property type="entry name" value="Amidase"/>
</dbReference>
<evidence type="ECO:0000313" key="2">
    <source>
        <dbReference type="EMBL" id="WEK05292.1"/>
    </source>
</evidence>
<protein>
    <submittedName>
        <fullName evidence="2">Amidase</fullName>
    </submittedName>
</protein>
<reference evidence="2" key="1">
    <citation type="submission" date="2023-03" db="EMBL/GenBank/DDBJ databases">
        <title>Andean soil-derived lignocellulolytic bacterial consortium as a source of novel taxa and putative plastic-active enzymes.</title>
        <authorList>
            <person name="Diaz-Garcia L."/>
            <person name="Chuvochina M."/>
            <person name="Feuerriegel G."/>
            <person name="Bunk B."/>
            <person name="Sproer C."/>
            <person name="Streit W.R."/>
            <person name="Rodriguez L.M."/>
            <person name="Overmann J."/>
            <person name="Jimenez D.J."/>
        </authorList>
    </citation>
    <scope>NUCLEOTIDE SEQUENCE</scope>
    <source>
        <strain evidence="2">MAG 4196</strain>
    </source>
</reference>
<organism evidence="2 3">
    <name type="scientific">Candidatus Devosia phytovorans</name>
    <dbReference type="NCBI Taxonomy" id="3121372"/>
    <lineage>
        <taxon>Bacteria</taxon>
        <taxon>Pseudomonadati</taxon>
        <taxon>Pseudomonadota</taxon>
        <taxon>Alphaproteobacteria</taxon>
        <taxon>Hyphomicrobiales</taxon>
        <taxon>Devosiaceae</taxon>
        <taxon>Devosia</taxon>
    </lineage>
</organism>
<accession>A0AAJ5VVS2</accession>
<dbReference type="SUPFAM" id="SSF75304">
    <property type="entry name" value="Amidase signature (AS) enzymes"/>
    <property type="match status" value="1"/>
</dbReference>
<dbReference type="Gene3D" id="3.90.1300.10">
    <property type="entry name" value="Amidase signature (AS) domain"/>
    <property type="match status" value="1"/>
</dbReference>
<dbReference type="GO" id="GO:0003824">
    <property type="term" value="F:catalytic activity"/>
    <property type="evidence" value="ECO:0007669"/>
    <property type="project" value="InterPro"/>
</dbReference>
<dbReference type="PANTHER" id="PTHR11895:SF176">
    <property type="entry name" value="AMIDASE AMID-RELATED"/>
    <property type="match status" value="1"/>
</dbReference>
<proteinExistence type="predicted"/>
<sequence>MSDVIDLTTSEMASRIADKTLDPVEAVTGLLERIDAREPEVRAWAYVDRDVALADAKAMAAEARAGKLRGPLHGVPIGIKDVFHAKGMPTLANSKTMDPSATYEDSGVVAALKKAGAIILGKCETVEFAGMGIPPESRNPWNLQHTGGGSSSGSGVAVGARMVPATIGTQTGGSNLRPASYNGIAGLKPSYGAFARTGLLPVSWSLDHPGLITRSASDLDLIYRAIARAPKPAFAAPESWKFGILRDFFFETSADDTVTVVNGAIDRLSNSGIALAETRLPSLFSAHASIHHLIMSTEMAVYHAPRMDKHADTMSERHMTLSQAFSLVPAGYYLQALRARRMLRDAMMPLFAAHHVLVMPTTPAPAPEGLESTGNASLLTPWSLLGFPAATVPCGLADNGLPLGLQIVGPPGRDDLVIQAAIAAEAVLGRLDLPA</sequence>
<dbReference type="Proteomes" id="UP001217476">
    <property type="component" value="Chromosome"/>
</dbReference>
<dbReference type="Pfam" id="PF01425">
    <property type="entry name" value="Amidase"/>
    <property type="match status" value="1"/>
</dbReference>
<evidence type="ECO:0000259" key="1">
    <source>
        <dbReference type="Pfam" id="PF01425"/>
    </source>
</evidence>
<evidence type="ECO:0000313" key="3">
    <source>
        <dbReference type="Proteomes" id="UP001217476"/>
    </source>
</evidence>
<dbReference type="InterPro" id="IPR036928">
    <property type="entry name" value="AS_sf"/>
</dbReference>